<comment type="caution">
    <text evidence="7">The sequence shown here is derived from an EMBL/GenBank/DDBJ whole genome shotgun (WGS) entry which is preliminary data.</text>
</comment>
<dbReference type="PANTHER" id="PTHR21708:SF26">
    <property type="entry name" value="2-DEHYDROPANTOATE 2-REDUCTASE"/>
    <property type="match status" value="1"/>
</dbReference>
<proteinExistence type="inferred from homology"/>
<dbReference type="GO" id="GO:0005737">
    <property type="term" value="C:cytoplasm"/>
    <property type="evidence" value="ECO:0007669"/>
    <property type="project" value="TreeGrafter"/>
</dbReference>
<dbReference type="SUPFAM" id="SSF48179">
    <property type="entry name" value="6-phosphogluconate dehydrogenase C-terminal domain-like"/>
    <property type="match status" value="1"/>
</dbReference>
<gene>
    <name evidence="7" type="ORF">FYJ87_05220</name>
</gene>
<dbReference type="Proteomes" id="UP000324726">
    <property type="component" value="Unassembled WGS sequence"/>
</dbReference>
<dbReference type="Pfam" id="PF08546">
    <property type="entry name" value="ApbA_C"/>
    <property type="match status" value="1"/>
</dbReference>
<dbReference type="GO" id="GO:0008677">
    <property type="term" value="F:2-dehydropantoate 2-reductase activity"/>
    <property type="evidence" value="ECO:0007669"/>
    <property type="project" value="UniProtKB-EC"/>
</dbReference>
<comment type="similarity">
    <text evidence="1 4">Belongs to the ketopantoate reductase family.</text>
</comment>
<sequence>MALKIGFLGAGALGAYYGGRMAETGQEVGFVARNETLDALRTKGLTLIDENEETSVVSNVAAAENFEELAETMGGLDVIINATKSLPGNDSFPDVSGIKTADGKQVPIVTLHNSVEVPQLVAEQYGEENVIPGIVRGYFVHKGPATAQFLPGMKVLNIGTFDRAQDSHAYRVACELSEALVAAGFKSEVWEDIFVEIWSKAMFVTPTGALGALAHQPLGFLREEGAEGKPGLRSTLEGLMREYEAAARAHGVGLPEDIVEKTMALTDKQPASATSSMQRDIRDGLPNELDAQVGAVRRMAARVGVPTPLHDMMQGALEGQIKAQAEGRQG</sequence>
<evidence type="ECO:0000313" key="7">
    <source>
        <dbReference type="EMBL" id="TYR20366.1"/>
    </source>
</evidence>
<dbReference type="SUPFAM" id="SSF51735">
    <property type="entry name" value="NAD(P)-binding Rossmann-fold domains"/>
    <property type="match status" value="1"/>
</dbReference>
<dbReference type="InterPro" id="IPR013328">
    <property type="entry name" value="6PGD_dom2"/>
</dbReference>
<dbReference type="InterPro" id="IPR013752">
    <property type="entry name" value="KPA_reductase"/>
</dbReference>
<dbReference type="EC" id="1.1.1.169" evidence="4"/>
<dbReference type="EMBL" id="VSZI01000001">
    <property type="protein sequence ID" value="TYR20366.1"/>
    <property type="molecule type" value="Genomic_DNA"/>
</dbReference>
<feature type="domain" description="Ketopantoate reductase N-terminal" evidence="5">
    <location>
        <begin position="5"/>
        <end position="162"/>
    </location>
</feature>
<dbReference type="GO" id="GO:0015940">
    <property type="term" value="P:pantothenate biosynthetic process"/>
    <property type="evidence" value="ECO:0007669"/>
    <property type="project" value="UniProtKB-UniPathway"/>
</dbReference>
<dbReference type="InterPro" id="IPR003710">
    <property type="entry name" value="ApbA"/>
</dbReference>
<dbReference type="UniPathway" id="UPA00028">
    <property type="reaction ID" value="UER00004"/>
</dbReference>
<protein>
    <recommendedName>
        <fullName evidence="4">2-dehydropantoate 2-reductase</fullName>
        <ecNumber evidence="4">1.1.1.169</ecNumber>
    </recommendedName>
    <alternativeName>
        <fullName evidence="4">Ketopantoate reductase</fullName>
    </alternativeName>
</protein>
<keyword evidence="4" id="KW-0566">Pantothenate biosynthesis</keyword>
<name>A0A5D4FUZ0_9CORY</name>
<evidence type="ECO:0000313" key="8">
    <source>
        <dbReference type="Proteomes" id="UP000324726"/>
    </source>
</evidence>
<dbReference type="InterPro" id="IPR013332">
    <property type="entry name" value="KPR_N"/>
</dbReference>
<dbReference type="Pfam" id="PF02558">
    <property type="entry name" value="ApbA"/>
    <property type="match status" value="1"/>
</dbReference>
<organism evidence="7 8">
    <name type="scientific">Corynebacterium urealyticum</name>
    <dbReference type="NCBI Taxonomy" id="43771"/>
    <lineage>
        <taxon>Bacteria</taxon>
        <taxon>Bacillati</taxon>
        <taxon>Actinomycetota</taxon>
        <taxon>Actinomycetes</taxon>
        <taxon>Mycobacteriales</taxon>
        <taxon>Corynebacteriaceae</taxon>
        <taxon>Corynebacterium</taxon>
    </lineage>
</organism>
<dbReference type="InterPro" id="IPR008927">
    <property type="entry name" value="6-PGluconate_DH-like_C_sf"/>
</dbReference>
<comment type="catalytic activity">
    <reaction evidence="4">
        <text>(R)-pantoate + NADP(+) = 2-dehydropantoate + NADPH + H(+)</text>
        <dbReference type="Rhea" id="RHEA:16233"/>
        <dbReference type="ChEBI" id="CHEBI:11561"/>
        <dbReference type="ChEBI" id="CHEBI:15378"/>
        <dbReference type="ChEBI" id="CHEBI:15980"/>
        <dbReference type="ChEBI" id="CHEBI:57783"/>
        <dbReference type="ChEBI" id="CHEBI:58349"/>
        <dbReference type="EC" id="1.1.1.169"/>
    </reaction>
</comment>
<dbReference type="RefSeq" id="WP_148812161.1">
    <property type="nucleotide sequence ID" value="NZ_VSZI01000001.1"/>
</dbReference>
<evidence type="ECO:0000259" key="5">
    <source>
        <dbReference type="Pfam" id="PF02558"/>
    </source>
</evidence>
<feature type="domain" description="Ketopantoate reductase C-terminal" evidence="6">
    <location>
        <begin position="193"/>
        <end position="317"/>
    </location>
</feature>
<evidence type="ECO:0000256" key="1">
    <source>
        <dbReference type="ARBA" id="ARBA00007870"/>
    </source>
</evidence>
<dbReference type="Gene3D" id="1.10.1040.10">
    <property type="entry name" value="N-(1-d-carboxylethyl)-l-norvaline Dehydrogenase, domain 2"/>
    <property type="match status" value="1"/>
</dbReference>
<dbReference type="Gene3D" id="3.40.50.720">
    <property type="entry name" value="NAD(P)-binding Rossmann-like Domain"/>
    <property type="match status" value="1"/>
</dbReference>
<evidence type="ECO:0000256" key="4">
    <source>
        <dbReference type="RuleBase" id="RU362068"/>
    </source>
</evidence>
<evidence type="ECO:0000259" key="6">
    <source>
        <dbReference type="Pfam" id="PF08546"/>
    </source>
</evidence>
<evidence type="ECO:0000256" key="3">
    <source>
        <dbReference type="ARBA" id="ARBA00023002"/>
    </source>
</evidence>
<dbReference type="AlphaFoldDB" id="A0A5D4FUZ0"/>
<dbReference type="InterPro" id="IPR036291">
    <property type="entry name" value="NAD(P)-bd_dom_sf"/>
</dbReference>
<reference evidence="7 8" key="1">
    <citation type="submission" date="2019-08" db="EMBL/GenBank/DDBJ databases">
        <title>Draft genome of C. urealyticum strain VH4248.</title>
        <authorList>
            <person name="Navas J."/>
        </authorList>
    </citation>
    <scope>NUCLEOTIDE SEQUENCE [LARGE SCALE GENOMIC DNA]</scope>
    <source>
        <strain evidence="7 8">VH4248</strain>
    </source>
</reference>
<comment type="function">
    <text evidence="4">Catalyzes the NADPH-dependent reduction of ketopantoate into pantoic acid.</text>
</comment>
<dbReference type="NCBIfam" id="TIGR00745">
    <property type="entry name" value="apbA_panE"/>
    <property type="match status" value="1"/>
</dbReference>
<dbReference type="NCBIfam" id="NF005091">
    <property type="entry name" value="PRK06522.2-2"/>
    <property type="match status" value="1"/>
</dbReference>
<dbReference type="InterPro" id="IPR051402">
    <property type="entry name" value="KPR-Related"/>
</dbReference>
<dbReference type="PANTHER" id="PTHR21708">
    <property type="entry name" value="PROBABLE 2-DEHYDROPANTOATE 2-REDUCTASE"/>
    <property type="match status" value="1"/>
</dbReference>
<accession>A0A5D4FUZ0</accession>
<keyword evidence="2 4" id="KW-0521">NADP</keyword>
<evidence type="ECO:0000256" key="2">
    <source>
        <dbReference type="ARBA" id="ARBA00022857"/>
    </source>
</evidence>
<comment type="pathway">
    <text evidence="4">Cofactor biosynthesis; (R)-pantothenate biosynthesis; (R)-pantoate from 3-methyl-2-oxobutanoate: step 2/2.</text>
</comment>
<keyword evidence="3 4" id="KW-0560">Oxidoreductase</keyword>